<dbReference type="RefSeq" id="XP_016652642.1">
    <property type="nucleotide sequence ID" value="XM_016797156.1"/>
</dbReference>
<gene>
    <name evidence="3" type="primary">LOC107881992</name>
</gene>
<dbReference type="GeneID" id="107881992"/>
<keyword evidence="2" id="KW-1185">Reference proteome</keyword>
<proteinExistence type="predicted"/>
<dbReference type="Pfam" id="PF07727">
    <property type="entry name" value="RVT_2"/>
    <property type="match status" value="1"/>
</dbReference>
<accession>A0ABM1LZ15</accession>
<reference evidence="2" key="1">
    <citation type="journal article" date="2012" name="Nat. Commun.">
        <title>The genome of Prunus mume.</title>
        <authorList>
            <person name="Zhang Q."/>
            <person name="Chen W."/>
            <person name="Sun L."/>
            <person name="Zhao F."/>
            <person name="Huang B."/>
            <person name="Yang W."/>
            <person name="Tao Y."/>
            <person name="Wang J."/>
            <person name="Yuan Z."/>
            <person name="Fan G."/>
            <person name="Xing Z."/>
            <person name="Han C."/>
            <person name="Pan H."/>
            <person name="Zhong X."/>
            <person name="Shi W."/>
            <person name="Liang X."/>
            <person name="Du D."/>
            <person name="Sun F."/>
            <person name="Xu Z."/>
            <person name="Hao R."/>
            <person name="Lv T."/>
            <person name="Lv Y."/>
            <person name="Zheng Z."/>
            <person name="Sun M."/>
            <person name="Luo L."/>
            <person name="Cai M."/>
            <person name="Gao Y."/>
            <person name="Wang J."/>
            <person name="Yin Y."/>
            <person name="Xu X."/>
            <person name="Cheng T."/>
            <person name="Wang J."/>
        </authorList>
    </citation>
    <scope>NUCLEOTIDE SEQUENCE [LARGE SCALE GENOMIC DNA]</scope>
</reference>
<sequence length="136" mass="16000">MREFDMTDLGKMRFFLGIEVMQRADGIFINQKKYALEVLKRFEMDRSKPVHNPIVPGYKFSEDEDGVKVDITFYKQVVGSLMYLTTTRPYVMFAVNLISWYMTNPSELHLQAAKRVLRYLKVTADYGVFYKNGEEE</sequence>
<reference evidence="3" key="2">
    <citation type="submission" date="2025-08" db="UniProtKB">
        <authorList>
            <consortium name="RefSeq"/>
        </authorList>
    </citation>
    <scope>IDENTIFICATION</scope>
</reference>
<protein>
    <submittedName>
        <fullName evidence="3">Uncharacterized mitochondrial protein AtMg00810-like</fullName>
    </submittedName>
</protein>
<dbReference type="Proteomes" id="UP000694861">
    <property type="component" value="Unplaced"/>
</dbReference>
<evidence type="ECO:0000259" key="1">
    <source>
        <dbReference type="Pfam" id="PF07727"/>
    </source>
</evidence>
<evidence type="ECO:0000313" key="3">
    <source>
        <dbReference type="RefSeq" id="XP_016652642.1"/>
    </source>
</evidence>
<organism evidence="2 3">
    <name type="scientific">Prunus mume</name>
    <name type="common">Japanese apricot</name>
    <name type="synonym">Armeniaca mume</name>
    <dbReference type="NCBI Taxonomy" id="102107"/>
    <lineage>
        <taxon>Eukaryota</taxon>
        <taxon>Viridiplantae</taxon>
        <taxon>Streptophyta</taxon>
        <taxon>Embryophyta</taxon>
        <taxon>Tracheophyta</taxon>
        <taxon>Spermatophyta</taxon>
        <taxon>Magnoliopsida</taxon>
        <taxon>eudicotyledons</taxon>
        <taxon>Gunneridae</taxon>
        <taxon>Pentapetalae</taxon>
        <taxon>rosids</taxon>
        <taxon>fabids</taxon>
        <taxon>Rosales</taxon>
        <taxon>Rosaceae</taxon>
        <taxon>Amygdaloideae</taxon>
        <taxon>Amygdaleae</taxon>
        <taxon>Prunus</taxon>
    </lineage>
</organism>
<feature type="domain" description="Reverse transcriptase Ty1/copia-type" evidence="1">
    <location>
        <begin position="2"/>
        <end position="55"/>
    </location>
</feature>
<dbReference type="PANTHER" id="PTHR11439">
    <property type="entry name" value="GAG-POL-RELATED RETROTRANSPOSON"/>
    <property type="match status" value="1"/>
</dbReference>
<evidence type="ECO:0000313" key="2">
    <source>
        <dbReference type="Proteomes" id="UP000694861"/>
    </source>
</evidence>
<dbReference type="PANTHER" id="PTHR11439:SF517">
    <property type="entry name" value="CYSTEINE-RICH RLK (RECEPTOR-LIKE PROTEIN KINASE) 8"/>
    <property type="match status" value="1"/>
</dbReference>
<name>A0ABM1LZ15_PRUMU</name>
<dbReference type="InterPro" id="IPR013103">
    <property type="entry name" value="RVT_2"/>
</dbReference>